<accession>A0A0F8YUJ0</accession>
<name>A0A0F8YUJ0_9ZZZZ</name>
<protein>
    <submittedName>
        <fullName evidence="2">Uncharacterized protein</fullName>
    </submittedName>
</protein>
<organism evidence="2">
    <name type="scientific">marine sediment metagenome</name>
    <dbReference type="NCBI Taxonomy" id="412755"/>
    <lineage>
        <taxon>unclassified sequences</taxon>
        <taxon>metagenomes</taxon>
        <taxon>ecological metagenomes</taxon>
    </lineage>
</organism>
<reference evidence="2" key="1">
    <citation type="journal article" date="2015" name="Nature">
        <title>Complex archaea that bridge the gap between prokaryotes and eukaryotes.</title>
        <authorList>
            <person name="Spang A."/>
            <person name="Saw J.H."/>
            <person name="Jorgensen S.L."/>
            <person name="Zaremba-Niedzwiedzka K."/>
            <person name="Martijn J."/>
            <person name="Lind A.E."/>
            <person name="van Eijk R."/>
            <person name="Schleper C."/>
            <person name="Guy L."/>
            <person name="Ettema T.J."/>
        </authorList>
    </citation>
    <scope>NUCLEOTIDE SEQUENCE</scope>
</reference>
<dbReference type="EMBL" id="LAZR01051447">
    <property type="protein sequence ID" value="KKK85143.1"/>
    <property type="molecule type" value="Genomic_DNA"/>
</dbReference>
<comment type="caution">
    <text evidence="2">The sequence shown here is derived from an EMBL/GenBank/DDBJ whole genome shotgun (WGS) entry which is preliminary data.</text>
</comment>
<feature type="compositionally biased region" description="Low complexity" evidence="1">
    <location>
        <begin position="25"/>
        <end position="37"/>
    </location>
</feature>
<proteinExistence type="predicted"/>
<feature type="region of interest" description="Disordered" evidence="1">
    <location>
        <begin position="25"/>
        <end position="44"/>
    </location>
</feature>
<dbReference type="AlphaFoldDB" id="A0A0F8YUJ0"/>
<sequence length="44" mass="4528">EGSITTLDENIPLGNGNTYYVATNGSDSTGSGSIGSSWRTVQYG</sequence>
<gene>
    <name evidence="2" type="ORF">LCGC14_2776200</name>
</gene>
<dbReference type="Gene3D" id="2.160.20.10">
    <property type="entry name" value="Single-stranded right-handed beta-helix, Pectin lyase-like"/>
    <property type="match status" value="1"/>
</dbReference>
<feature type="non-terminal residue" evidence="2">
    <location>
        <position position="1"/>
    </location>
</feature>
<evidence type="ECO:0000313" key="2">
    <source>
        <dbReference type="EMBL" id="KKK85143.1"/>
    </source>
</evidence>
<dbReference type="InterPro" id="IPR012334">
    <property type="entry name" value="Pectin_lyas_fold"/>
</dbReference>
<evidence type="ECO:0000256" key="1">
    <source>
        <dbReference type="SAM" id="MobiDB-lite"/>
    </source>
</evidence>